<dbReference type="PROSITE" id="PS50157">
    <property type="entry name" value="ZINC_FINGER_C2H2_2"/>
    <property type="match status" value="2"/>
</dbReference>
<feature type="compositionally biased region" description="Low complexity" evidence="17">
    <location>
        <begin position="24"/>
        <end position="36"/>
    </location>
</feature>
<evidence type="ECO:0000259" key="18">
    <source>
        <dbReference type="PROSITE" id="PS50157"/>
    </source>
</evidence>
<dbReference type="SUPFAM" id="SSF109604">
    <property type="entry name" value="HD-domain/PDEase-like"/>
    <property type="match status" value="1"/>
</dbReference>
<comment type="similarity">
    <text evidence="6">Belongs to the HDDC2 family.</text>
</comment>
<comment type="cofactor">
    <cofactor evidence="4">
        <name>Mg(2+)</name>
        <dbReference type="ChEBI" id="CHEBI:18420"/>
    </cofactor>
</comment>
<organism evidence="19 20">
    <name type="scientific">Lyophyllum shimeji</name>
    <name type="common">Hon-shimeji</name>
    <name type="synonym">Tricholoma shimeji</name>
    <dbReference type="NCBI Taxonomy" id="47721"/>
    <lineage>
        <taxon>Eukaryota</taxon>
        <taxon>Fungi</taxon>
        <taxon>Dikarya</taxon>
        <taxon>Basidiomycota</taxon>
        <taxon>Agaricomycotina</taxon>
        <taxon>Agaricomycetes</taxon>
        <taxon>Agaricomycetidae</taxon>
        <taxon>Agaricales</taxon>
        <taxon>Tricholomatineae</taxon>
        <taxon>Lyophyllaceae</taxon>
        <taxon>Lyophyllum</taxon>
    </lineage>
</organism>
<sequence length="657" mass="71722">MDDRELDLALSDHSNTTPSDSDRGSSNSYSVGSLPSQELGLVPEPDWQNFPVVYSPQGHVNLLPPLSLPVPASSSYGLMENDPHGNSFYMQPTRYTLPPTVNPATFHDTPTQEHYVAQVRAHPRQSSLSSSSPPLSTHDRRCISLSELNPPYIPDQQAHLGLDLGVPSASPDLSAGSHSRKRSRDSNSSGRGGNPVAHGGGGRSNRKTHSRLPELDKTRVKRSITWSSSSSGAREDDARIAKRPRRSTSQKAKEIAANGDEDEGESDVTDSDVYTPSRSPSPDLSISDYSESGSRPVSRTARRIANAAKGKKALKIGAADALARMSAASSTHASSPGMDPDGEWDPTETFGAGSSRRNGTIPLPIPVPHLTKNSRGRKVPFVVKRGGRGIGGEDNTYDGDDDGNGMRGGSSRQGRGRGVPRGRNGARPFVCEVDDCGKCFIRGEHLKRHVRSIHTNDKPHPCPYPGCGKSFSRRDNLGQHTQKRTGWVNHNISGPESISDHMYRMAMLAMLSSDNKLDIPKCVMMCLVHDLAEAHVGDITPDENISKEIKAQRESDAMHNFVYDMLHGTPAALRILALWKEYEERQTPEAKFVKDLDRFEMAAQAAEYERTHGVSTLQPFFDSSLPYLENPEVRAWGEDLAAERQRAHKTPPSSIGD</sequence>
<dbReference type="GO" id="GO:0008270">
    <property type="term" value="F:zinc ion binding"/>
    <property type="evidence" value="ECO:0007669"/>
    <property type="project" value="UniProtKB-KW"/>
</dbReference>
<comment type="catalytic activity">
    <reaction evidence="1">
        <text>a 2'-deoxyribonucleoside 5'-phosphate + H2O = a 2'-deoxyribonucleoside + phosphate</text>
        <dbReference type="Rhea" id="RHEA:36167"/>
        <dbReference type="ChEBI" id="CHEBI:15377"/>
        <dbReference type="ChEBI" id="CHEBI:18274"/>
        <dbReference type="ChEBI" id="CHEBI:43474"/>
        <dbReference type="ChEBI" id="CHEBI:65317"/>
        <dbReference type="EC" id="3.1.3.89"/>
    </reaction>
</comment>
<feature type="region of interest" description="Disordered" evidence="17">
    <location>
        <begin position="118"/>
        <end position="300"/>
    </location>
</feature>
<dbReference type="GO" id="GO:0000981">
    <property type="term" value="F:DNA-binding transcription factor activity, RNA polymerase II-specific"/>
    <property type="evidence" value="ECO:0007669"/>
    <property type="project" value="UniProtKB-ARBA"/>
</dbReference>
<evidence type="ECO:0000256" key="4">
    <source>
        <dbReference type="ARBA" id="ARBA00001946"/>
    </source>
</evidence>
<gene>
    <name evidence="19" type="ORF">LshimejAT787_1301170</name>
</gene>
<dbReference type="EMBL" id="BRPK01000013">
    <property type="protein sequence ID" value="GLB43216.1"/>
    <property type="molecule type" value="Genomic_DNA"/>
</dbReference>
<dbReference type="SMART" id="SM00355">
    <property type="entry name" value="ZnF_C2H2"/>
    <property type="match status" value="2"/>
</dbReference>
<name>A0A9P3PXZ2_LYOSH</name>
<evidence type="ECO:0000256" key="6">
    <source>
        <dbReference type="ARBA" id="ARBA00009999"/>
    </source>
</evidence>
<comment type="subunit">
    <text evidence="7">Homodimer.</text>
</comment>
<dbReference type="AlphaFoldDB" id="A0A9P3PXZ2"/>
<keyword evidence="14" id="KW-0460">Magnesium</keyword>
<feature type="region of interest" description="Disordered" evidence="17">
    <location>
        <begin position="327"/>
        <end position="424"/>
    </location>
</feature>
<feature type="compositionally biased region" description="Low complexity" evidence="17">
    <location>
        <begin position="126"/>
        <end position="136"/>
    </location>
</feature>
<comment type="function">
    <text evidence="5">Catalyzes the dephosphorylation of the nucleoside 5'-monophosphates deoxyadenosine monophosphate (dAMP), deoxycytidine monophosphate (dCMP), deoxyguanosine monophosphate (dGMP) and deoxythymidine monophosphate (dTMP).</text>
</comment>
<feature type="region of interest" description="Disordered" evidence="17">
    <location>
        <begin position="1"/>
        <end position="42"/>
    </location>
</feature>
<dbReference type="Pfam" id="PF00096">
    <property type="entry name" value="zf-C2H2"/>
    <property type="match status" value="1"/>
</dbReference>
<evidence type="ECO:0000256" key="12">
    <source>
        <dbReference type="ARBA" id="ARBA00022801"/>
    </source>
</evidence>
<dbReference type="FunFam" id="1.10.3210.10:FF:000011">
    <property type="entry name" value="HD domain-containing protein 2"/>
    <property type="match status" value="1"/>
</dbReference>
<dbReference type="SMART" id="SM00471">
    <property type="entry name" value="HDc"/>
    <property type="match status" value="1"/>
</dbReference>
<proteinExistence type="inferred from homology"/>
<feature type="compositionally biased region" description="Gly residues" evidence="17">
    <location>
        <begin position="190"/>
        <end position="203"/>
    </location>
</feature>
<dbReference type="OrthoDB" id="10254258at2759"/>
<dbReference type="GO" id="GO:0005737">
    <property type="term" value="C:cytoplasm"/>
    <property type="evidence" value="ECO:0007669"/>
    <property type="project" value="TreeGrafter"/>
</dbReference>
<dbReference type="InterPro" id="IPR013087">
    <property type="entry name" value="Znf_C2H2_type"/>
</dbReference>
<dbReference type="FunFam" id="3.30.160.60:FF:000125">
    <property type="entry name" value="Putative zinc finger protein 143"/>
    <property type="match status" value="1"/>
</dbReference>
<comment type="caution">
    <text evidence="19">The sequence shown here is derived from an EMBL/GenBank/DDBJ whole genome shotgun (WGS) entry which is preliminary data.</text>
</comment>
<comment type="cofactor">
    <cofactor evidence="3">
        <name>Co(2+)</name>
        <dbReference type="ChEBI" id="CHEBI:48828"/>
    </cofactor>
</comment>
<feature type="domain" description="C2H2-type" evidence="18">
    <location>
        <begin position="460"/>
        <end position="495"/>
    </location>
</feature>
<keyword evidence="12" id="KW-0378">Hydrolase</keyword>
<feature type="compositionally biased region" description="Acidic residues" evidence="17">
    <location>
        <begin position="259"/>
        <end position="270"/>
    </location>
</feature>
<evidence type="ECO:0000256" key="5">
    <source>
        <dbReference type="ARBA" id="ARBA00004074"/>
    </source>
</evidence>
<keyword evidence="15" id="KW-0170">Cobalt</keyword>
<dbReference type="Gene3D" id="1.10.3210.10">
    <property type="entry name" value="Hypothetical protein af1432"/>
    <property type="match status" value="1"/>
</dbReference>
<dbReference type="GO" id="GO:0009159">
    <property type="term" value="P:deoxyribonucleoside monophosphate catabolic process"/>
    <property type="evidence" value="ECO:0007669"/>
    <property type="project" value="UniProtKB-ARBA"/>
</dbReference>
<evidence type="ECO:0000256" key="17">
    <source>
        <dbReference type="SAM" id="MobiDB-lite"/>
    </source>
</evidence>
<dbReference type="InterPro" id="IPR003607">
    <property type="entry name" value="HD/PDEase_dom"/>
</dbReference>
<keyword evidence="13" id="KW-0862">Zinc</keyword>
<dbReference type="Gene3D" id="3.30.160.60">
    <property type="entry name" value="Classic Zinc Finger"/>
    <property type="match status" value="2"/>
</dbReference>
<dbReference type="SUPFAM" id="SSF57667">
    <property type="entry name" value="beta-beta-alpha zinc fingers"/>
    <property type="match status" value="1"/>
</dbReference>
<dbReference type="PROSITE" id="PS00028">
    <property type="entry name" value="ZINC_FINGER_C2H2_1"/>
    <property type="match status" value="1"/>
</dbReference>
<dbReference type="GO" id="GO:0000978">
    <property type="term" value="F:RNA polymerase II cis-regulatory region sequence-specific DNA binding"/>
    <property type="evidence" value="ECO:0007669"/>
    <property type="project" value="UniProtKB-ARBA"/>
</dbReference>
<evidence type="ECO:0000256" key="15">
    <source>
        <dbReference type="ARBA" id="ARBA00023285"/>
    </source>
</evidence>
<evidence type="ECO:0000256" key="10">
    <source>
        <dbReference type="ARBA" id="ARBA00022737"/>
    </source>
</evidence>
<evidence type="ECO:0000256" key="9">
    <source>
        <dbReference type="ARBA" id="ARBA00022723"/>
    </source>
</evidence>
<evidence type="ECO:0000256" key="2">
    <source>
        <dbReference type="ARBA" id="ARBA00001936"/>
    </source>
</evidence>
<dbReference type="PANTHER" id="PTHR11845">
    <property type="entry name" value="5'-DEOXYNUCLEOTIDASE HDDC2"/>
    <property type="match status" value="1"/>
</dbReference>
<evidence type="ECO:0000256" key="16">
    <source>
        <dbReference type="PROSITE-ProRule" id="PRU00042"/>
    </source>
</evidence>
<keyword evidence="11 16" id="KW-0863">Zinc-finger</keyword>
<dbReference type="EC" id="3.1.3.89" evidence="8"/>
<evidence type="ECO:0000256" key="7">
    <source>
        <dbReference type="ARBA" id="ARBA00011738"/>
    </source>
</evidence>
<evidence type="ECO:0000256" key="13">
    <source>
        <dbReference type="ARBA" id="ARBA00022833"/>
    </source>
</evidence>
<dbReference type="Proteomes" id="UP001063166">
    <property type="component" value="Unassembled WGS sequence"/>
</dbReference>
<keyword evidence="20" id="KW-1185">Reference proteome</keyword>
<reference evidence="19" key="1">
    <citation type="submission" date="2022-07" db="EMBL/GenBank/DDBJ databases">
        <title>The genome of Lyophyllum shimeji provides insight into the initial evolution of ectomycorrhizal fungal genome.</title>
        <authorList>
            <person name="Kobayashi Y."/>
            <person name="Shibata T."/>
            <person name="Hirakawa H."/>
            <person name="Shigenobu S."/>
            <person name="Nishiyama T."/>
            <person name="Yamada A."/>
            <person name="Hasebe M."/>
            <person name="Kawaguchi M."/>
        </authorList>
    </citation>
    <scope>NUCLEOTIDE SEQUENCE</scope>
    <source>
        <strain evidence="19">AT787</strain>
    </source>
</reference>
<dbReference type="PANTHER" id="PTHR11845:SF13">
    <property type="entry name" value="5'-DEOXYNUCLEOTIDASE HDDC2"/>
    <property type="match status" value="1"/>
</dbReference>
<feature type="domain" description="C2H2-type" evidence="18">
    <location>
        <begin position="429"/>
        <end position="459"/>
    </location>
</feature>
<evidence type="ECO:0000256" key="1">
    <source>
        <dbReference type="ARBA" id="ARBA00001638"/>
    </source>
</evidence>
<keyword evidence="9" id="KW-0479">Metal-binding</keyword>
<dbReference type="InterPro" id="IPR006674">
    <property type="entry name" value="HD_domain"/>
</dbReference>
<dbReference type="GO" id="GO:0002953">
    <property type="term" value="F:5'-deoxynucleotidase activity"/>
    <property type="evidence" value="ECO:0007669"/>
    <property type="project" value="UniProtKB-EC"/>
</dbReference>
<evidence type="ECO:0000313" key="19">
    <source>
        <dbReference type="EMBL" id="GLB43216.1"/>
    </source>
</evidence>
<evidence type="ECO:0000256" key="14">
    <source>
        <dbReference type="ARBA" id="ARBA00022842"/>
    </source>
</evidence>
<protein>
    <recommendedName>
        <fullName evidence="8">5'-deoxynucleotidase</fullName>
        <ecNumber evidence="8">3.1.3.89</ecNumber>
    </recommendedName>
</protein>
<feature type="compositionally biased region" description="Polar residues" evidence="17">
    <location>
        <begin position="272"/>
        <end position="297"/>
    </location>
</feature>
<accession>A0A9P3PXZ2</accession>
<dbReference type="InterPro" id="IPR039356">
    <property type="entry name" value="YfbR/HDDC2"/>
</dbReference>
<evidence type="ECO:0000313" key="20">
    <source>
        <dbReference type="Proteomes" id="UP001063166"/>
    </source>
</evidence>
<dbReference type="Pfam" id="PF13023">
    <property type="entry name" value="HD_3"/>
    <property type="match status" value="1"/>
</dbReference>
<comment type="cofactor">
    <cofactor evidence="2">
        <name>Mn(2+)</name>
        <dbReference type="ChEBI" id="CHEBI:29035"/>
    </cofactor>
</comment>
<evidence type="ECO:0000256" key="8">
    <source>
        <dbReference type="ARBA" id="ARBA00012964"/>
    </source>
</evidence>
<dbReference type="InterPro" id="IPR036236">
    <property type="entry name" value="Znf_C2H2_sf"/>
</dbReference>
<evidence type="ECO:0000256" key="3">
    <source>
        <dbReference type="ARBA" id="ARBA00001941"/>
    </source>
</evidence>
<evidence type="ECO:0000256" key="11">
    <source>
        <dbReference type="ARBA" id="ARBA00022771"/>
    </source>
</evidence>
<keyword evidence="10" id="KW-0677">Repeat</keyword>